<gene>
    <name evidence="1" type="ORF">GPECTOR_32g455</name>
</gene>
<accession>A0A150GDJ2</accession>
<evidence type="ECO:0000313" key="2">
    <source>
        <dbReference type="Proteomes" id="UP000075714"/>
    </source>
</evidence>
<protein>
    <submittedName>
        <fullName evidence="1">Uncharacterized protein</fullName>
    </submittedName>
</protein>
<evidence type="ECO:0000313" key="1">
    <source>
        <dbReference type="EMBL" id="KXZ47843.1"/>
    </source>
</evidence>
<proteinExistence type="predicted"/>
<dbReference type="AlphaFoldDB" id="A0A150GDJ2"/>
<keyword evidence="2" id="KW-1185">Reference proteome</keyword>
<name>A0A150GDJ2_GONPE</name>
<organism evidence="1 2">
    <name type="scientific">Gonium pectorale</name>
    <name type="common">Green alga</name>
    <dbReference type="NCBI Taxonomy" id="33097"/>
    <lineage>
        <taxon>Eukaryota</taxon>
        <taxon>Viridiplantae</taxon>
        <taxon>Chlorophyta</taxon>
        <taxon>core chlorophytes</taxon>
        <taxon>Chlorophyceae</taxon>
        <taxon>CS clade</taxon>
        <taxon>Chlamydomonadales</taxon>
        <taxon>Volvocaceae</taxon>
        <taxon>Gonium</taxon>
    </lineage>
</organism>
<comment type="caution">
    <text evidence="1">The sequence shown here is derived from an EMBL/GenBank/DDBJ whole genome shotgun (WGS) entry which is preliminary data.</text>
</comment>
<dbReference type="EMBL" id="LSYV01000033">
    <property type="protein sequence ID" value="KXZ47843.1"/>
    <property type="molecule type" value="Genomic_DNA"/>
</dbReference>
<sequence length="108" mass="11568">MEPATAGPSVGAVSVNTAAVSGASTGTTQLVNSVSSFIDNHFYELRRGGAASWMRCSCSLCLWRLTHRSNTRTRFLGIRTDLRVQHNINIEELGGELIDLVSDPSSSG</sequence>
<reference evidence="2" key="1">
    <citation type="journal article" date="2016" name="Nat. Commun.">
        <title>The Gonium pectorale genome demonstrates co-option of cell cycle regulation during the evolution of multicellularity.</title>
        <authorList>
            <person name="Hanschen E.R."/>
            <person name="Marriage T.N."/>
            <person name="Ferris P.J."/>
            <person name="Hamaji T."/>
            <person name="Toyoda A."/>
            <person name="Fujiyama A."/>
            <person name="Neme R."/>
            <person name="Noguchi H."/>
            <person name="Minakuchi Y."/>
            <person name="Suzuki M."/>
            <person name="Kawai-Toyooka H."/>
            <person name="Smith D.R."/>
            <person name="Sparks H."/>
            <person name="Anderson J."/>
            <person name="Bakaric R."/>
            <person name="Luria V."/>
            <person name="Karger A."/>
            <person name="Kirschner M.W."/>
            <person name="Durand P.M."/>
            <person name="Michod R.E."/>
            <person name="Nozaki H."/>
            <person name="Olson B.J."/>
        </authorList>
    </citation>
    <scope>NUCLEOTIDE SEQUENCE [LARGE SCALE GENOMIC DNA]</scope>
    <source>
        <strain evidence="2">NIES-2863</strain>
    </source>
</reference>
<dbReference type="Proteomes" id="UP000075714">
    <property type="component" value="Unassembled WGS sequence"/>
</dbReference>